<organism evidence="9 10">
    <name type="scientific">Pseudoalteromonas rubra</name>
    <dbReference type="NCBI Taxonomy" id="43658"/>
    <lineage>
        <taxon>Bacteria</taxon>
        <taxon>Pseudomonadati</taxon>
        <taxon>Pseudomonadota</taxon>
        <taxon>Gammaproteobacteria</taxon>
        <taxon>Alteromonadales</taxon>
        <taxon>Pseudoalteromonadaceae</taxon>
        <taxon>Pseudoalteromonas</taxon>
    </lineage>
</organism>
<evidence type="ECO:0000256" key="1">
    <source>
        <dbReference type="ARBA" id="ARBA00004127"/>
    </source>
</evidence>
<keyword evidence="4" id="KW-0560">Oxidoreductase</keyword>
<dbReference type="EMBL" id="JXYA01000006">
    <property type="protein sequence ID" value="KJZ12090.1"/>
    <property type="molecule type" value="Genomic_DNA"/>
</dbReference>
<evidence type="ECO:0000256" key="4">
    <source>
        <dbReference type="ARBA" id="ARBA00023002"/>
    </source>
</evidence>
<dbReference type="InterPro" id="IPR006694">
    <property type="entry name" value="Fatty_acid_hydroxylase"/>
</dbReference>
<dbReference type="PANTHER" id="PTHR21624">
    <property type="entry name" value="STEROL DESATURASE-RELATED PROTEIN"/>
    <property type="match status" value="1"/>
</dbReference>
<dbReference type="GO" id="GO:0008610">
    <property type="term" value="P:lipid biosynthetic process"/>
    <property type="evidence" value="ECO:0007669"/>
    <property type="project" value="InterPro"/>
</dbReference>
<keyword evidence="6 7" id="KW-0472">Membrane</keyword>
<dbReference type="GO" id="GO:0016020">
    <property type="term" value="C:membrane"/>
    <property type="evidence" value="ECO:0007669"/>
    <property type="project" value="GOC"/>
</dbReference>
<gene>
    <name evidence="9" type="ORF">TW77_03160</name>
</gene>
<reference evidence="9 10" key="1">
    <citation type="journal article" date="2015" name="BMC Genomics">
        <title>Genome mining reveals unlocked bioactive potential of marine Gram-negative bacteria.</title>
        <authorList>
            <person name="Machado H."/>
            <person name="Sonnenschein E.C."/>
            <person name="Melchiorsen J."/>
            <person name="Gram L."/>
        </authorList>
    </citation>
    <scope>NUCLEOTIDE SEQUENCE [LARGE SCALE GENOMIC DNA]</scope>
    <source>
        <strain evidence="9 10">S2471</strain>
    </source>
</reference>
<protein>
    <submittedName>
        <fullName evidence="9">Sterol desaturase</fullName>
    </submittedName>
</protein>
<dbReference type="PANTHER" id="PTHR21624:SF1">
    <property type="entry name" value="ALKYLGLYCEROL MONOOXYGENASE"/>
    <property type="match status" value="1"/>
</dbReference>
<dbReference type="Proteomes" id="UP000033452">
    <property type="component" value="Unassembled WGS sequence"/>
</dbReference>
<dbReference type="InterPro" id="IPR051689">
    <property type="entry name" value="Sterol_desaturase/TMEM195"/>
</dbReference>
<dbReference type="GO" id="GO:0005506">
    <property type="term" value="F:iron ion binding"/>
    <property type="evidence" value="ECO:0007669"/>
    <property type="project" value="InterPro"/>
</dbReference>
<dbReference type="GO" id="GO:0050479">
    <property type="term" value="F:glyceryl-ether monooxygenase activity"/>
    <property type="evidence" value="ECO:0007669"/>
    <property type="project" value="TreeGrafter"/>
</dbReference>
<keyword evidence="5" id="KW-0443">Lipid metabolism</keyword>
<dbReference type="Pfam" id="PF04116">
    <property type="entry name" value="FA_hydroxylase"/>
    <property type="match status" value="1"/>
</dbReference>
<evidence type="ECO:0000256" key="5">
    <source>
        <dbReference type="ARBA" id="ARBA00023098"/>
    </source>
</evidence>
<dbReference type="GO" id="GO:0012505">
    <property type="term" value="C:endomembrane system"/>
    <property type="evidence" value="ECO:0007669"/>
    <property type="project" value="UniProtKB-SubCell"/>
</dbReference>
<name>A0A0F4QXU7_9GAMM</name>
<evidence type="ECO:0000313" key="9">
    <source>
        <dbReference type="EMBL" id="KJZ12090.1"/>
    </source>
</evidence>
<feature type="transmembrane region" description="Helical" evidence="7">
    <location>
        <begin position="125"/>
        <end position="145"/>
    </location>
</feature>
<evidence type="ECO:0000256" key="2">
    <source>
        <dbReference type="ARBA" id="ARBA00022692"/>
    </source>
</evidence>
<sequence length="271" mass="31431">MVPVELILLLLSPVFLIAIALEYRAARKHYRLKDSLHNVALALLHQGSDMLALLLLMPLFYWLHRFALFDIELTAVTLFGAFLLQDFLYYWFHRASHHVHWLWLAHVVHHSSRHMNFSTAFRQSLLYPLVGMWLFWTPMIVLGFAPELVLAIVAINLAFQFFVHTQVVGQLGWLEQVFNTPTHHRIHHASNPCYLDKNFAGVLIIWDKLFGTYTDAQPSEQIRYGIVGSAPQDTLLSINFHECRVLFSKLKKAPGFKEKLRQLFSAPRHLP</sequence>
<evidence type="ECO:0000256" key="3">
    <source>
        <dbReference type="ARBA" id="ARBA00022989"/>
    </source>
</evidence>
<dbReference type="PATRIC" id="fig|43658.5.peg.660"/>
<evidence type="ECO:0000313" key="10">
    <source>
        <dbReference type="Proteomes" id="UP000033452"/>
    </source>
</evidence>
<evidence type="ECO:0000256" key="7">
    <source>
        <dbReference type="SAM" id="Phobius"/>
    </source>
</evidence>
<proteinExistence type="predicted"/>
<dbReference type="GO" id="GO:0006643">
    <property type="term" value="P:membrane lipid metabolic process"/>
    <property type="evidence" value="ECO:0007669"/>
    <property type="project" value="TreeGrafter"/>
</dbReference>
<accession>A0A0F4QXU7</accession>
<comment type="subcellular location">
    <subcellularLocation>
        <location evidence="1">Endomembrane system</location>
        <topology evidence="1">Multi-pass membrane protein</topology>
    </subcellularLocation>
</comment>
<evidence type="ECO:0000259" key="8">
    <source>
        <dbReference type="Pfam" id="PF04116"/>
    </source>
</evidence>
<feature type="domain" description="Fatty acid hydroxylase" evidence="8">
    <location>
        <begin position="80"/>
        <end position="212"/>
    </location>
</feature>
<evidence type="ECO:0000256" key="6">
    <source>
        <dbReference type="ARBA" id="ARBA00023136"/>
    </source>
</evidence>
<feature type="transmembrane region" description="Helical" evidence="7">
    <location>
        <begin position="38"/>
        <end position="61"/>
    </location>
</feature>
<dbReference type="RefSeq" id="WP_046003525.1">
    <property type="nucleotide sequence ID" value="NZ_JXYA01000006.1"/>
</dbReference>
<feature type="transmembrane region" description="Helical" evidence="7">
    <location>
        <begin position="6"/>
        <end position="26"/>
    </location>
</feature>
<keyword evidence="3 7" id="KW-1133">Transmembrane helix</keyword>
<feature type="transmembrane region" description="Helical" evidence="7">
    <location>
        <begin position="73"/>
        <end position="92"/>
    </location>
</feature>
<keyword evidence="10" id="KW-1185">Reference proteome</keyword>
<comment type="caution">
    <text evidence="9">The sequence shown here is derived from an EMBL/GenBank/DDBJ whole genome shotgun (WGS) entry which is preliminary data.</text>
</comment>
<dbReference type="AlphaFoldDB" id="A0A0F4QXU7"/>
<keyword evidence="2 7" id="KW-0812">Transmembrane</keyword>
<dbReference type="OrthoDB" id="9770329at2"/>